<accession>A0A4Q7LJP5</accession>
<comment type="caution">
    <text evidence="4">The sequence shown here is derived from an EMBL/GenBank/DDBJ whole genome shotgun (WGS) entry which is preliminary data.</text>
</comment>
<dbReference type="AlphaFoldDB" id="A0A4Q7LJP5"/>
<reference evidence="4 5" key="1">
    <citation type="submission" date="2019-02" db="EMBL/GenBank/DDBJ databases">
        <title>Genomic Encyclopedia of Type Strains, Phase IV (KMG-IV): sequencing the most valuable type-strain genomes for metagenomic binning, comparative biology and taxonomic classification.</title>
        <authorList>
            <person name="Goeker M."/>
        </authorList>
    </citation>
    <scope>NUCLEOTIDE SEQUENCE [LARGE SCALE GENOMIC DNA]</scope>
    <source>
        <strain evidence="4 5">DSM 10617</strain>
    </source>
</reference>
<evidence type="ECO:0000259" key="3">
    <source>
        <dbReference type="Pfam" id="PF00487"/>
    </source>
</evidence>
<keyword evidence="5" id="KW-1185">Reference proteome</keyword>
<evidence type="ECO:0000256" key="1">
    <source>
        <dbReference type="SAM" id="MobiDB-lite"/>
    </source>
</evidence>
<keyword evidence="2" id="KW-0472">Membrane</keyword>
<evidence type="ECO:0000256" key="2">
    <source>
        <dbReference type="SAM" id="Phobius"/>
    </source>
</evidence>
<sequence length="285" mass="31944">MKIRPASRRQQARAADPGRHYLRATLAWTLLLYAVLALALAGWLAPVWLLPVVPLVYVRLALALHELMHLRGAGRVPGFHQLAMIFDTPFGLGYREHRTIHLAHHRHGASPDDPEWFQIAGSHAHALGQALIVPERSAWRWIARHGLSRSLALQGGLRALAFVAVAALNPPVFLTYWLVLRLAIGASGFIFHHLLHQRDGQHGTYALPAPRWLVAIGRRVFGHEPMQILLRHREHHLWPGLRVWELPELPPTYVLPTRAAPVRTEPPSSQAAPTFGAVPRLEPHP</sequence>
<feature type="transmembrane region" description="Helical" evidence="2">
    <location>
        <begin position="174"/>
        <end position="195"/>
    </location>
</feature>
<proteinExistence type="predicted"/>
<dbReference type="Proteomes" id="UP000293433">
    <property type="component" value="Unassembled WGS sequence"/>
</dbReference>
<feature type="transmembrane region" description="Helical" evidence="2">
    <location>
        <begin position="150"/>
        <end position="168"/>
    </location>
</feature>
<protein>
    <submittedName>
        <fullName evidence="4">Fatty acid desaturase</fullName>
    </submittedName>
</protein>
<feature type="region of interest" description="Disordered" evidence="1">
    <location>
        <begin position="261"/>
        <end position="285"/>
    </location>
</feature>
<dbReference type="Pfam" id="PF00487">
    <property type="entry name" value="FA_desaturase"/>
    <property type="match status" value="1"/>
</dbReference>
<gene>
    <name evidence="4" type="ORF">EV685_2051</name>
</gene>
<dbReference type="CDD" id="cd01060">
    <property type="entry name" value="Membrane-FADS-like"/>
    <property type="match status" value="1"/>
</dbReference>
<feature type="domain" description="Fatty acid desaturase" evidence="3">
    <location>
        <begin position="61"/>
        <end position="249"/>
    </location>
</feature>
<evidence type="ECO:0000313" key="4">
    <source>
        <dbReference type="EMBL" id="RZS54574.1"/>
    </source>
</evidence>
<dbReference type="OrthoDB" id="8561556at2"/>
<keyword evidence="2" id="KW-0812">Transmembrane</keyword>
<feature type="transmembrane region" description="Helical" evidence="2">
    <location>
        <begin position="47"/>
        <end position="65"/>
    </location>
</feature>
<evidence type="ECO:0000313" key="5">
    <source>
        <dbReference type="Proteomes" id="UP000293433"/>
    </source>
</evidence>
<keyword evidence="2" id="KW-1133">Transmembrane helix</keyword>
<organism evidence="4 5">
    <name type="scientific">Sphaerotilus mobilis</name>
    <dbReference type="NCBI Taxonomy" id="47994"/>
    <lineage>
        <taxon>Bacteria</taxon>
        <taxon>Pseudomonadati</taxon>
        <taxon>Pseudomonadota</taxon>
        <taxon>Betaproteobacteria</taxon>
        <taxon>Burkholderiales</taxon>
        <taxon>Sphaerotilaceae</taxon>
        <taxon>Sphaerotilus</taxon>
    </lineage>
</organism>
<dbReference type="EMBL" id="SGWV01000009">
    <property type="protein sequence ID" value="RZS54574.1"/>
    <property type="molecule type" value="Genomic_DNA"/>
</dbReference>
<dbReference type="InterPro" id="IPR005804">
    <property type="entry name" value="FA_desaturase_dom"/>
</dbReference>
<dbReference type="GO" id="GO:0006629">
    <property type="term" value="P:lipid metabolic process"/>
    <property type="evidence" value="ECO:0007669"/>
    <property type="project" value="InterPro"/>
</dbReference>
<dbReference type="RefSeq" id="WP_130481914.1">
    <property type="nucleotide sequence ID" value="NZ_SGWV01000009.1"/>
</dbReference>
<name>A0A4Q7LJP5_9BURK</name>
<feature type="transmembrane region" description="Helical" evidence="2">
    <location>
        <begin position="21"/>
        <end position="41"/>
    </location>
</feature>